<dbReference type="Proteomes" id="UP000216991">
    <property type="component" value="Unassembled WGS sequence"/>
</dbReference>
<gene>
    <name evidence="2" type="ORF">CHU93_02055</name>
</gene>
<proteinExistence type="predicted"/>
<dbReference type="Pfam" id="PF20420">
    <property type="entry name" value="DUF6702"/>
    <property type="match status" value="1"/>
</dbReference>
<dbReference type="InterPro" id="IPR046525">
    <property type="entry name" value="DUF6702"/>
</dbReference>
<comment type="caution">
    <text evidence="2">The sequence shown here is derived from an EMBL/GenBank/DDBJ whole genome shotgun (WGS) entry which is preliminary data.</text>
</comment>
<keyword evidence="3" id="KW-1185">Reference proteome</keyword>
<sequence>MTWGLAALLLATAVTPALAHRGHSSLAVVEIDAKSGALSVTHILQAHDVEPALVDIAPDAQPSLDDPDAMAALVAYVGRQFRIAGVTLSPAGQRLTGDRVELRYIGRLKGKPGQLLINGSLFGDSYDDHQTQVNVRRAGITRTLLFGPADPARSLAIPGR</sequence>
<feature type="chain" id="PRO_5012332631" evidence="1">
    <location>
        <begin position="20"/>
        <end position="160"/>
    </location>
</feature>
<dbReference type="OrthoDB" id="5741133at2"/>
<accession>A0A255Z0X4</accession>
<keyword evidence="1" id="KW-0732">Signal</keyword>
<name>A0A255Z0X4_9SPHN</name>
<evidence type="ECO:0000313" key="2">
    <source>
        <dbReference type="EMBL" id="OYQ35069.1"/>
    </source>
</evidence>
<reference evidence="2 3" key="1">
    <citation type="submission" date="2017-07" db="EMBL/GenBank/DDBJ databases">
        <title>Sandarakinorhabdus cyanobacteriorum sp. nov., a novel bacterium isolated from cyanobacterial aggregates in a eutrophic lake.</title>
        <authorList>
            <person name="Cai H."/>
        </authorList>
    </citation>
    <scope>NUCLEOTIDE SEQUENCE [LARGE SCALE GENOMIC DNA]</scope>
    <source>
        <strain evidence="2 3">TH057</strain>
    </source>
</reference>
<dbReference type="EMBL" id="NOXT01000063">
    <property type="protein sequence ID" value="OYQ35069.1"/>
    <property type="molecule type" value="Genomic_DNA"/>
</dbReference>
<evidence type="ECO:0000313" key="3">
    <source>
        <dbReference type="Proteomes" id="UP000216991"/>
    </source>
</evidence>
<feature type="signal peptide" evidence="1">
    <location>
        <begin position="1"/>
        <end position="19"/>
    </location>
</feature>
<organism evidence="2 3">
    <name type="scientific">Sandarakinorhabdus cyanobacteriorum</name>
    <dbReference type="NCBI Taxonomy" id="1981098"/>
    <lineage>
        <taxon>Bacteria</taxon>
        <taxon>Pseudomonadati</taxon>
        <taxon>Pseudomonadota</taxon>
        <taxon>Alphaproteobacteria</taxon>
        <taxon>Sphingomonadales</taxon>
        <taxon>Sphingosinicellaceae</taxon>
        <taxon>Sandarakinorhabdus</taxon>
    </lineage>
</organism>
<evidence type="ECO:0000256" key="1">
    <source>
        <dbReference type="SAM" id="SignalP"/>
    </source>
</evidence>
<protein>
    <submittedName>
        <fullName evidence="2">Uncharacterized protein</fullName>
    </submittedName>
</protein>
<dbReference type="AlphaFoldDB" id="A0A255Z0X4"/>